<sequence length="135" mass="15769">MEIPIIIEKFNPSILEFGNIKDTWINPLKIWGKLISTEIDKIENRYLQKTKISINNTSHMRYIIRAITEEGETIRAKYISKDKLLGYITSIEIDEENSSCIFICSKISTYYKYDENKNSTISPYSNRGITEKSFL</sequence>
<dbReference type="RefSeq" id="WP_323722258.1">
    <property type="nucleotide sequence ID" value="NZ_CP110343.1"/>
</dbReference>
<keyword evidence="2" id="KW-1185">Reference proteome</keyword>
<evidence type="ECO:0000313" key="2">
    <source>
        <dbReference type="Proteomes" id="UP001325140"/>
    </source>
</evidence>
<dbReference type="Proteomes" id="UP001325140">
    <property type="component" value="Chromosome"/>
</dbReference>
<organism evidence="1 2">
    <name type="scientific">Candidatus Fokinia crypta</name>
    <dbReference type="NCBI Taxonomy" id="1920990"/>
    <lineage>
        <taxon>Bacteria</taxon>
        <taxon>Pseudomonadati</taxon>
        <taxon>Pseudomonadota</taxon>
        <taxon>Alphaproteobacteria</taxon>
        <taxon>Rickettsiales</taxon>
        <taxon>Candidatus Midichloriaceae</taxon>
        <taxon>Candidatus Fokinia</taxon>
    </lineage>
</organism>
<evidence type="ECO:0000313" key="1">
    <source>
        <dbReference type="EMBL" id="WPX97601.1"/>
    </source>
</evidence>
<protein>
    <submittedName>
        <fullName evidence="1">Uncharacterized protein</fullName>
    </submittedName>
</protein>
<gene>
    <name evidence="1" type="ORF">Fokcrypt_00107</name>
</gene>
<name>A0ABZ0UNA8_9RICK</name>
<reference evidence="1" key="1">
    <citation type="submission" date="2022-10" db="EMBL/GenBank/DDBJ databases">
        <title>Host association and intracellularity evolved multiple times independently in the Rickettsiales.</title>
        <authorList>
            <person name="Castelli M."/>
            <person name="Nardi T."/>
            <person name="Gammuto L."/>
            <person name="Bellinzona G."/>
            <person name="Sabaneyeva E."/>
            <person name="Potekhin A."/>
            <person name="Serra V."/>
            <person name="Petroni G."/>
            <person name="Sassera D."/>
        </authorList>
    </citation>
    <scope>NUCLEOTIDE SEQUENCE [LARGE SCALE GENOMIC DNA]</scope>
    <source>
        <strain evidence="1">US_Bl 11III1</strain>
    </source>
</reference>
<dbReference type="EMBL" id="CP110343">
    <property type="protein sequence ID" value="WPX97601.1"/>
    <property type="molecule type" value="Genomic_DNA"/>
</dbReference>
<proteinExistence type="predicted"/>
<accession>A0ABZ0UNA8</accession>